<keyword evidence="5 6" id="KW-0472">Membrane</keyword>
<reference evidence="9" key="1">
    <citation type="journal article" date="2019" name="Int. J. Syst. Evol. Microbiol.">
        <title>The Global Catalogue of Microorganisms (GCM) 10K type strain sequencing project: providing services to taxonomists for standard genome sequencing and annotation.</title>
        <authorList>
            <consortium name="The Broad Institute Genomics Platform"/>
            <consortium name="The Broad Institute Genome Sequencing Center for Infectious Disease"/>
            <person name="Wu L."/>
            <person name="Ma J."/>
        </authorList>
    </citation>
    <scope>NUCLEOTIDE SEQUENCE [LARGE SCALE GENOMIC DNA]</scope>
    <source>
        <strain evidence="9">KCTC 22209</strain>
    </source>
</reference>
<dbReference type="RefSeq" id="WP_380918155.1">
    <property type="nucleotide sequence ID" value="NZ_JBHUPE010000001.1"/>
</dbReference>
<evidence type="ECO:0000256" key="1">
    <source>
        <dbReference type="ARBA" id="ARBA00004651"/>
    </source>
</evidence>
<evidence type="ECO:0000256" key="2">
    <source>
        <dbReference type="ARBA" id="ARBA00022475"/>
    </source>
</evidence>
<dbReference type="Pfam" id="PF13396">
    <property type="entry name" value="PLDc_N"/>
    <property type="match status" value="1"/>
</dbReference>
<name>A0ABW5YS02_9SPHI</name>
<keyword evidence="4 6" id="KW-1133">Transmembrane helix</keyword>
<keyword evidence="9" id="KW-1185">Reference proteome</keyword>
<evidence type="ECO:0000256" key="6">
    <source>
        <dbReference type="SAM" id="Phobius"/>
    </source>
</evidence>
<comment type="caution">
    <text evidence="8">The sequence shown here is derived from an EMBL/GenBank/DDBJ whole genome shotgun (WGS) entry which is preliminary data.</text>
</comment>
<sequence>MALLVIPPLLVVIYTIYHIINNNNLSGSKRILWLTAVLLLNVFGCLFYWIIGREKVKAI</sequence>
<feature type="domain" description="Cardiolipin synthase N-terminal" evidence="7">
    <location>
        <begin position="11"/>
        <end position="53"/>
    </location>
</feature>
<keyword evidence="2" id="KW-1003">Cell membrane</keyword>
<accession>A0ABW5YS02</accession>
<organism evidence="8 9">
    <name type="scientific">Sphingobacterium anhuiense</name>
    <dbReference type="NCBI Taxonomy" id="493780"/>
    <lineage>
        <taxon>Bacteria</taxon>
        <taxon>Pseudomonadati</taxon>
        <taxon>Bacteroidota</taxon>
        <taxon>Sphingobacteriia</taxon>
        <taxon>Sphingobacteriales</taxon>
        <taxon>Sphingobacteriaceae</taxon>
        <taxon>Sphingobacterium</taxon>
    </lineage>
</organism>
<gene>
    <name evidence="8" type="ORF">ACFS6I_01205</name>
</gene>
<dbReference type="InterPro" id="IPR027379">
    <property type="entry name" value="CLS_N"/>
</dbReference>
<evidence type="ECO:0000259" key="7">
    <source>
        <dbReference type="Pfam" id="PF13396"/>
    </source>
</evidence>
<comment type="subcellular location">
    <subcellularLocation>
        <location evidence="1">Cell membrane</location>
        <topology evidence="1">Multi-pass membrane protein</topology>
    </subcellularLocation>
</comment>
<proteinExistence type="predicted"/>
<evidence type="ECO:0000313" key="8">
    <source>
        <dbReference type="EMBL" id="MFD2902523.1"/>
    </source>
</evidence>
<evidence type="ECO:0000256" key="4">
    <source>
        <dbReference type="ARBA" id="ARBA00022989"/>
    </source>
</evidence>
<evidence type="ECO:0000313" key="9">
    <source>
        <dbReference type="Proteomes" id="UP001597509"/>
    </source>
</evidence>
<dbReference type="EMBL" id="JBHUPE010000001">
    <property type="protein sequence ID" value="MFD2902523.1"/>
    <property type="molecule type" value="Genomic_DNA"/>
</dbReference>
<protein>
    <submittedName>
        <fullName evidence="8">PLDc N-terminal domain-containing protein</fullName>
    </submittedName>
</protein>
<evidence type="ECO:0000256" key="5">
    <source>
        <dbReference type="ARBA" id="ARBA00023136"/>
    </source>
</evidence>
<evidence type="ECO:0000256" key="3">
    <source>
        <dbReference type="ARBA" id="ARBA00022692"/>
    </source>
</evidence>
<keyword evidence="3 6" id="KW-0812">Transmembrane</keyword>
<feature type="transmembrane region" description="Helical" evidence="6">
    <location>
        <begin position="31"/>
        <end position="51"/>
    </location>
</feature>
<dbReference type="Proteomes" id="UP001597509">
    <property type="component" value="Unassembled WGS sequence"/>
</dbReference>